<accession>A0A9W8AVS5</accession>
<gene>
    <name evidence="1" type="ORF">H4R34_005866</name>
</gene>
<dbReference type="Proteomes" id="UP001151582">
    <property type="component" value="Unassembled WGS sequence"/>
</dbReference>
<evidence type="ECO:0000313" key="2">
    <source>
        <dbReference type="Proteomes" id="UP001151582"/>
    </source>
</evidence>
<dbReference type="AlphaFoldDB" id="A0A9W8AVS5"/>
<name>A0A9W8AVS5_9FUNG</name>
<evidence type="ECO:0000313" key="1">
    <source>
        <dbReference type="EMBL" id="KAJ1971052.1"/>
    </source>
</evidence>
<proteinExistence type="predicted"/>
<sequence length="151" mass="17684">MWDFFGDINQPSYEIMGPVVKVRVKSHCEVILPEETWDSEKYGEWSSTILFVHFRDTKYLQCLTFTQIIKQLDKYRQRMRALNYPEPQLAIFSTRTPDRSPFGFPEADPVDDYFLHRPAGLKLALVGYNTGRKLNTMVSRKDNVLFGLARQ</sequence>
<dbReference type="EMBL" id="JANBQB010001525">
    <property type="protein sequence ID" value="KAJ1971052.1"/>
    <property type="molecule type" value="Genomic_DNA"/>
</dbReference>
<organism evidence="1 2">
    <name type="scientific">Dimargaris verticillata</name>
    <dbReference type="NCBI Taxonomy" id="2761393"/>
    <lineage>
        <taxon>Eukaryota</taxon>
        <taxon>Fungi</taxon>
        <taxon>Fungi incertae sedis</taxon>
        <taxon>Zoopagomycota</taxon>
        <taxon>Kickxellomycotina</taxon>
        <taxon>Dimargaritomycetes</taxon>
        <taxon>Dimargaritales</taxon>
        <taxon>Dimargaritaceae</taxon>
        <taxon>Dimargaris</taxon>
    </lineage>
</organism>
<reference evidence="1" key="1">
    <citation type="submission" date="2022-07" db="EMBL/GenBank/DDBJ databases">
        <title>Phylogenomic reconstructions and comparative analyses of Kickxellomycotina fungi.</title>
        <authorList>
            <person name="Reynolds N.K."/>
            <person name="Stajich J.E."/>
            <person name="Barry K."/>
            <person name="Grigoriev I.V."/>
            <person name="Crous P."/>
            <person name="Smith M.E."/>
        </authorList>
    </citation>
    <scope>NUCLEOTIDE SEQUENCE</scope>
    <source>
        <strain evidence="1">RSA 567</strain>
    </source>
</reference>
<keyword evidence="2" id="KW-1185">Reference proteome</keyword>
<dbReference type="OrthoDB" id="5542996at2759"/>
<comment type="caution">
    <text evidence="1">The sequence shown here is derived from an EMBL/GenBank/DDBJ whole genome shotgun (WGS) entry which is preliminary data.</text>
</comment>
<protein>
    <submittedName>
        <fullName evidence="1">Uncharacterized protein</fullName>
    </submittedName>
</protein>
<feature type="non-terminal residue" evidence="1">
    <location>
        <position position="151"/>
    </location>
</feature>